<accession>I3V1E1</accession>
<feature type="region of interest" description="Disordered" evidence="1">
    <location>
        <begin position="21"/>
        <end position="71"/>
    </location>
</feature>
<protein>
    <submittedName>
        <fullName evidence="2">Lipoprotein</fullName>
    </submittedName>
</protein>
<dbReference type="Proteomes" id="UP000005268">
    <property type="component" value="Chromosome"/>
</dbReference>
<gene>
    <name evidence="2" type="ORF">YSA_08866</name>
</gene>
<feature type="compositionally biased region" description="Polar residues" evidence="1">
    <location>
        <begin position="59"/>
        <end position="71"/>
    </location>
</feature>
<proteinExistence type="predicted"/>
<evidence type="ECO:0000313" key="3">
    <source>
        <dbReference type="Proteomes" id="UP000005268"/>
    </source>
</evidence>
<evidence type="ECO:0000256" key="1">
    <source>
        <dbReference type="SAM" id="MobiDB-lite"/>
    </source>
</evidence>
<dbReference type="AlphaFoldDB" id="I3V1E1"/>
<dbReference type="HOGENOM" id="CLU_2737012_0_0_6"/>
<dbReference type="PATRIC" id="fig|231023.4.peg.4260"/>
<name>I3V1E1_PSEPU</name>
<reference evidence="2 3" key="1">
    <citation type="journal article" date="2012" name="J. Bacteriol.">
        <title>Complete Genome Sequence of the Naphthalene-Degrading Pseudomonas putida Strain ND6.</title>
        <authorList>
            <person name="Li S."/>
            <person name="Zhao H."/>
            <person name="Li Y."/>
            <person name="Niu S."/>
            <person name="Cai B."/>
        </authorList>
    </citation>
    <scope>NUCLEOTIDE SEQUENCE [LARGE SCALE GENOMIC DNA]</scope>
    <source>
        <strain evidence="2 3">ND6</strain>
    </source>
</reference>
<dbReference type="EMBL" id="CP003588">
    <property type="protein sequence ID" value="AFK71562.1"/>
    <property type="molecule type" value="Genomic_DNA"/>
</dbReference>
<dbReference type="KEGG" id="ppi:YSA_08866"/>
<keyword evidence="2" id="KW-0449">Lipoprotein</keyword>
<sequence>MGVEYIIDEKLFAGLPAKENRRRGVNVARTKAQRADIQIPAADPQADGWQQRRSDKRSNGGSSASARQIDT</sequence>
<evidence type="ECO:0000313" key="2">
    <source>
        <dbReference type="EMBL" id="AFK71562.1"/>
    </source>
</evidence>
<organism evidence="2 3">
    <name type="scientific">Pseudomonas putida ND6</name>
    <dbReference type="NCBI Taxonomy" id="231023"/>
    <lineage>
        <taxon>Bacteria</taxon>
        <taxon>Pseudomonadati</taxon>
        <taxon>Pseudomonadota</taxon>
        <taxon>Gammaproteobacteria</taxon>
        <taxon>Pseudomonadales</taxon>
        <taxon>Pseudomonadaceae</taxon>
        <taxon>Pseudomonas</taxon>
    </lineage>
</organism>